<accession>K1Q833</accession>
<evidence type="ECO:0000313" key="1">
    <source>
        <dbReference type="EMBL" id="EKC25010.1"/>
    </source>
</evidence>
<dbReference type="AlphaFoldDB" id="K1Q833"/>
<dbReference type="HOGENOM" id="CLU_1827164_0_0_1"/>
<sequence>MSDVIPTGGFYEGTKIGAPDEFDFMIVLKQLTGPDKLNLHRGCSDWYPQIELKQGMVFSRKYMVNTFINDEQRHKNYLGSSRFLVLYFWREVREMLKRKTFSIDTARGTISSESCQKKKLVFFYKHKVKKSLPKPKNEAEA</sequence>
<protein>
    <submittedName>
        <fullName evidence="1">Uncharacterized protein</fullName>
    </submittedName>
</protein>
<name>K1Q833_MAGGI</name>
<dbReference type="Gene3D" id="3.30.460.90">
    <property type="match status" value="1"/>
</dbReference>
<organism evidence="1">
    <name type="scientific">Magallana gigas</name>
    <name type="common">Pacific oyster</name>
    <name type="synonym">Crassostrea gigas</name>
    <dbReference type="NCBI Taxonomy" id="29159"/>
    <lineage>
        <taxon>Eukaryota</taxon>
        <taxon>Metazoa</taxon>
        <taxon>Spiralia</taxon>
        <taxon>Lophotrochozoa</taxon>
        <taxon>Mollusca</taxon>
        <taxon>Bivalvia</taxon>
        <taxon>Autobranchia</taxon>
        <taxon>Pteriomorphia</taxon>
        <taxon>Ostreida</taxon>
        <taxon>Ostreoidea</taxon>
        <taxon>Ostreidae</taxon>
        <taxon>Magallana</taxon>
    </lineage>
</organism>
<dbReference type="EMBL" id="JH815799">
    <property type="protein sequence ID" value="EKC25010.1"/>
    <property type="molecule type" value="Genomic_DNA"/>
</dbReference>
<dbReference type="InParanoid" id="K1Q833"/>
<gene>
    <name evidence="1" type="ORF">CGI_10011453</name>
</gene>
<reference evidence="1" key="1">
    <citation type="journal article" date="2012" name="Nature">
        <title>The oyster genome reveals stress adaptation and complexity of shell formation.</title>
        <authorList>
            <person name="Zhang G."/>
            <person name="Fang X."/>
            <person name="Guo X."/>
            <person name="Li L."/>
            <person name="Luo R."/>
            <person name="Xu F."/>
            <person name="Yang P."/>
            <person name="Zhang L."/>
            <person name="Wang X."/>
            <person name="Qi H."/>
            <person name="Xiong Z."/>
            <person name="Que H."/>
            <person name="Xie Y."/>
            <person name="Holland P.W."/>
            <person name="Paps J."/>
            <person name="Zhu Y."/>
            <person name="Wu F."/>
            <person name="Chen Y."/>
            <person name="Wang J."/>
            <person name="Peng C."/>
            <person name="Meng J."/>
            <person name="Yang L."/>
            <person name="Liu J."/>
            <person name="Wen B."/>
            <person name="Zhang N."/>
            <person name="Huang Z."/>
            <person name="Zhu Q."/>
            <person name="Feng Y."/>
            <person name="Mount A."/>
            <person name="Hedgecock D."/>
            <person name="Xu Z."/>
            <person name="Liu Y."/>
            <person name="Domazet-Loso T."/>
            <person name="Du Y."/>
            <person name="Sun X."/>
            <person name="Zhang S."/>
            <person name="Liu B."/>
            <person name="Cheng P."/>
            <person name="Jiang X."/>
            <person name="Li J."/>
            <person name="Fan D."/>
            <person name="Wang W."/>
            <person name="Fu W."/>
            <person name="Wang T."/>
            <person name="Wang B."/>
            <person name="Zhang J."/>
            <person name="Peng Z."/>
            <person name="Li Y."/>
            <person name="Li N."/>
            <person name="Wang J."/>
            <person name="Chen M."/>
            <person name="He Y."/>
            <person name="Tan F."/>
            <person name="Song X."/>
            <person name="Zheng Q."/>
            <person name="Huang R."/>
            <person name="Yang H."/>
            <person name="Du X."/>
            <person name="Chen L."/>
            <person name="Yang M."/>
            <person name="Gaffney P.M."/>
            <person name="Wang S."/>
            <person name="Luo L."/>
            <person name="She Z."/>
            <person name="Ming Y."/>
            <person name="Huang W."/>
            <person name="Zhang S."/>
            <person name="Huang B."/>
            <person name="Zhang Y."/>
            <person name="Qu T."/>
            <person name="Ni P."/>
            <person name="Miao G."/>
            <person name="Wang J."/>
            <person name="Wang Q."/>
            <person name="Steinberg C.E."/>
            <person name="Wang H."/>
            <person name="Li N."/>
            <person name="Qian L."/>
            <person name="Zhang G."/>
            <person name="Li Y."/>
            <person name="Yang H."/>
            <person name="Liu X."/>
            <person name="Wang J."/>
            <person name="Yin Y."/>
            <person name="Wang J."/>
        </authorList>
    </citation>
    <scope>NUCLEOTIDE SEQUENCE [LARGE SCALE GENOMIC DNA]</scope>
    <source>
        <strain evidence="1">05x7-T-G4-1.051#20</strain>
    </source>
</reference>
<proteinExistence type="predicted"/>